<dbReference type="Proteomes" id="UP001056132">
    <property type="component" value="Chromosome 2"/>
</dbReference>
<evidence type="ECO:0000313" key="3">
    <source>
        <dbReference type="EMBL" id="URF07622.1"/>
    </source>
</evidence>
<dbReference type="EMBL" id="VCIZ01000003">
    <property type="protein sequence ID" value="TSP13260.1"/>
    <property type="molecule type" value="Genomic_DNA"/>
</dbReference>
<gene>
    <name evidence="2" type="ORF">FGG12_06275</name>
    <name evidence="3" type="ORF">M5D45_20745</name>
</gene>
<evidence type="ECO:0000256" key="1">
    <source>
        <dbReference type="SAM" id="SignalP"/>
    </source>
</evidence>
<reference evidence="3" key="3">
    <citation type="submission" date="2022-05" db="EMBL/GenBank/DDBJ databases">
        <authorList>
            <person name="Kunte H.-J."/>
        </authorList>
    </citation>
    <scope>NUCLEOTIDE SEQUENCE</scope>
    <source>
        <strain evidence="3">G5</strain>
    </source>
</reference>
<dbReference type="RefSeq" id="WP_144196833.1">
    <property type="nucleotide sequence ID" value="NZ_CP097331.1"/>
</dbReference>
<dbReference type="AlphaFoldDB" id="A0AAE9I589"/>
<keyword evidence="4" id="KW-1185">Reference proteome</keyword>
<reference evidence="3" key="2">
    <citation type="journal article" date="2022" name="Microbiol. Resour. Announc.">
        <title>Genome Sequence of Cupriavidus campinensis Strain G5, a Member of a Bacterial Consortium Capable of Polyethylene Degradation.</title>
        <authorList>
            <person name="Schneider B."/>
            <person name="Pfeiffer F."/>
            <person name="Dyall-Smith M."/>
            <person name="Kunte H.J."/>
        </authorList>
    </citation>
    <scope>NUCLEOTIDE SEQUENCE</scope>
    <source>
        <strain evidence="3">G5</strain>
    </source>
</reference>
<reference evidence="2 4" key="1">
    <citation type="submission" date="2019-05" db="EMBL/GenBank/DDBJ databases">
        <title>Whole genome sequence analysis of Cupriavidus campinensis S14E4C strain.</title>
        <authorList>
            <person name="Abbaszade G."/>
            <person name="Szabo A."/>
            <person name="Toumi M."/>
            <person name="Toth E."/>
        </authorList>
    </citation>
    <scope>NUCLEOTIDE SEQUENCE [LARGE SCALE GENOMIC DNA]</scope>
    <source>
        <strain evidence="2 4">S14E4C</strain>
    </source>
</reference>
<organism evidence="3 5">
    <name type="scientific">Cupriavidus campinensis</name>
    <dbReference type="NCBI Taxonomy" id="151783"/>
    <lineage>
        <taxon>Bacteria</taxon>
        <taxon>Pseudomonadati</taxon>
        <taxon>Pseudomonadota</taxon>
        <taxon>Betaproteobacteria</taxon>
        <taxon>Burkholderiales</taxon>
        <taxon>Burkholderiaceae</taxon>
        <taxon>Cupriavidus</taxon>
    </lineage>
</organism>
<dbReference type="KEGG" id="ccam:M5D45_20745"/>
<feature type="chain" id="PRO_5042268692" evidence="1">
    <location>
        <begin position="24"/>
        <end position="199"/>
    </location>
</feature>
<evidence type="ECO:0000313" key="2">
    <source>
        <dbReference type="EMBL" id="TSP13260.1"/>
    </source>
</evidence>
<evidence type="ECO:0000313" key="5">
    <source>
        <dbReference type="Proteomes" id="UP001056132"/>
    </source>
</evidence>
<sequence>MSAARDWMRAALAAACLAQPLHAAACGSDFVLGDEVGAAHPASISVAFAMLDARSAGTLAPAAGAEPTDARVSADAAAHMLEQRLASVRARMPAVSLLLVESRLWTRYTPSGKRTGDAEDVHAGHDAGPVDGDVVVVTGEAVLRGLLAGRIAWQQAVDSGLVVLAGDPARQTRVAALLAARFAPPGSGAVVSRASPARY</sequence>
<feature type="signal peptide" evidence="1">
    <location>
        <begin position="1"/>
        <end position="23"/>
    </location>
</feature>
<dbReference type="EMBL" id="CP097331">
    <property type="protein sequence ID" value="URF07622.1"/>
    <property type="molecule type" value="Genomic_DNA"/>
</dbReference>
<name>A0AAE9I589_9BURK</name>
<keyword evidence="1" id="KW-0732">Signal</keyword>
<accession>A0AAE9I589</accession>
<proteinExistence type="predicted"/>
<dbReference type="Proteomes" id="UP000318943">
    <property type="component" value="Unassembled WGS sequence"/>
</dbReference>
<evidence type="ECO:0000313" key="4">
    <source>
        <dbReference type="Proteomes" id="UP000318943"/>
    </source>
</evidence>
<protein>
    <submittedName>
        <fullName evidence="3">Uncharacterized protein</fullName>
    </submittedName>
</protein>